<sequence>MQLVRRAISVDGSGDGLRLTPCDNGCAVWMLCFRGKSKHEATSTYEATSTRQQARGNKHVVVSLSGSKSSATSKPAQKIFLLLDDVTIRLWIASFFSTSLMDRLIALFISSDKEFAGGRFITSVATPAVSSVVVRTSPASSDEKHRATLNNNGDTGRPQLLRREESMTAGAEVEFPWSVLVVYENRHHPKDSPQPLASAILWYSAEMMNRLLFVFLLAAAGPTVDAFAAHPFRMREGSPLAATFTKSSGRPRAEVSATTCNKQHFEPDISNIITESGAKRRLKASTLSALGLLAVASRSTVANAARKTASAAVVPPILELPSTKTLALACLVPTLLGFYKSGMSSARF</sequence>
<keyword evidence="3" id="KW-1185">Reference proteome</keyword>
<protein>
    <submittedName>
        <fullName evidence="2">Uncharacterized protein</fullName>
    </submittedName>
</protein>
<name>K0T2U1_THAOC</name>
<evidence type="ECO:0000256" key="1">
    <source>
        <dbReference type="SAM" id="MobiDB-lite"/>
    </source>
</evidence>
<reference evidence="2 3" key="1">
    <citation type="journal article" date="2012" name="Genome Biol.">
        <title>Genome and low-iron response of an oceanic diatom adapted to chronic iron limitation.</title>
        <authorList>
            <person name="Lommer M."/>
            <person name="Specht M."/>
            <person name="Roy A.S."/>
            <person name="Kraemer L."/>
            <person name="Andreson R."/>
            <person name="Gutowska M.A."/>
            <person name="Wolf J."/>
            <person name="Bergner S.V."/>
            <person name="Schilhabel M.B."/>
            <person name="Klostermeier U.C."/>
            <person name="Beiko R.G."/>
            <person name="Rosenstiel P."/>
            <person name="Hippler M."/>
            <person name="Laroche J."/>
        </authorList>
    </citation>
    <scope>NUCLEOTIDE SEQUENCE [LARGE SCALE GENOMIC DNA]</scope>
    <source>
        <strain evidence="2 3">CCMP1005</strain>
    </source>
</reference>
<feature type="region of interest" description="Disordered" evidence="1">
    <location>
        <begin position="136"/>
        <end position="159"/>
    </location>
</feature>
<gene>
    <name evidence="2" type="ORF">THAOC_06449</name>
</gene>
<comment type="caution">
    <text evidence="2">The sequence shown here is derived from an EMBL/GenBank/DDBJ whole genome shotgun (WGS) entry which is preliminary data.</text>
</comment>
<evidence type="ECO:0000313" key="3">
    <source>
        <dbReference type="Proteomes" id="UP000266841"/>
    </source>
</evidence>
<dbReference type="EMBL" id="AGNL01006414">
    <property type="protein sequence ID" value="EJK72060.1"/>
    <property type="molecule type" value="Genomic_DNA"/>
</dbReference>
<dbReference type="AlphaFoldDB" id="K0T2U1"/>
<accession>K0T2U1</accession>
<evidence type="ECO:0000313" key="2">
    <source>
        <dbReference type="EMBL" id="EJK72060.1"/>
    </source>
</evidence>
<proteinExistence type="predicted"/>
<organism evidence="2 3">
    <name type="scientific">Thalassiosira oceanica</name>
    <name type="common">Marine diatom</name>
    <dbReference type="NCBI Taxonomy" id="159749"/>
    <lineage>
        <taxon>Eukaryota</taxon>
        <taxon>Sar</taxon>
        <taxon>Stramenopiles</taxon>
        <taxon>Ochrophyta</taxon>
        <taxon>Bacillariophyta</taxon>
        <taxon>Coscinodiscophyceae</taxon>
        <taxon>Thalassiosirophycidae</taxon>
        <taxon>Thalassiosirales</taxon>
        <taxon>Thalassiosiraceae</taxon>
        <taxon>Thalassiosira</taxon>
    </lineage>
</organism>
<dbReference type="Proteomes" id="UP000266841">
    <property type="component" value="Unassembled WGS sequence"/>
</dbReference>